<dbReference type="Gene3D" id="1.10.260.40">
    <property type="entry name" value="lambda repressor-like DNA-binding domains"/>
    <property type="match status" value="1"/>
</dbReference>
<reference evidence="6" key="1">
    <citation type="journal article" date="2019" name="Int. J. Syst. Evol. Microbiol.">
        <title>The Global Catalogue of Microorganisms (GCM) 10K type strain sequencing project: providing services to taxonomists for standard genome sequencing and annotation.</title>
        <authorList>
            <consortium name="The Broad Institute Genomics Platform"/>
            <consortium name="The Broad Institute Genome Sequencing Center for Infectious Disease"/>
            <person name="Wu L."/>
            <person name="Ma J."/>
        </authorList>
    </citation>
    <scope>NUCLEOTIDE SEQUENCE [LARGE SCALE GENOMIC DNA]</scope>
    <source>
        <strain evidence="6">CCM 8911</strain>
    </source>
</reference>
<dbReference type="InterPro" id="IPR010982">
    <property type="entry name" value="Lambda_DNA-bd_dom_sf"/>
</dbReference>
<evidence type="ECO:0000313" key="6">
    <source>
        <dbReference type="Proteomes" id="UP001597249"/>
    </source>
</evidence>
<dbReference type="SUPFAM" id="SSF47413">
    <property type="entry name" value="lambda repressor-like DNA-binding domains"/>
    <property type="match status" value="1"/>
</dbReference>
<dbReference type="InterPro" id="IPR001387">
    <property type="entry name" value="Cro/C1-type_HTH"/>
</dbReference>
<evidence type="ECO:0000256" key="1">
    <source>
        <dbReference type="ARBA" id="ARBA00023125"/>
    </source>
</evidence>
<dbReference type="Pfam" id="PF01381">
    <property type="entry name" value="HTH_3"/>
    <property type="match status" value="1"/>
</dbReference>
<feature type="region of interest" description="Disordered" evidence="3">
    <location>
        <begin position="132"/>
        <end position="151"/>
    </location>
</feature>
<dbReference type="PANTHER" id="PTHR46558">
    <property type="entry name" value="TRACRIPTIONAL REGULATORY PROTEIN-RELATED-RELATED"/>
    <property type="match status" value="1"/>
</dbReference>
<dbReference type="RefSeq" id="WP_164510630.1">
    <property type="nucleotide sequence ID" value="NZ_JBHTMO010000001.1"/>
</dbReference>
<evidence type="ECO:0000313" key="5">
    <source>
        <dbReference type="EMBL" id="MFD1392030.1"/>
    </source>
</evidence>
<keyword evidence="2" id="KW-0175">Coiled coil</keyword>
<keyword evidence="1" id="KW-0238">DNA-binding</keyword>
<organism evidence="5 6">
    <name type="scientific">Lacticaseibacillus jixianensis</name>
    <dbReference type="NCBI Taxonomy" id="2486012"/>
    <lineage>
        <taxon>Bacteria</taxon>
        <taxon>Bacillati</taxon>
        <taxon>Bacillota</taxon>
        <taxon>Bacilli</taxon>
        <taxon>Lactobacillales</taxon>
        <taxon>Lactobacillaceae</taxon>
        <taxon>Lacticaseibacillus</taxon>
    </lineage>
</organism>
<accession>A0ABW4B4S9</accession>
<evidence type="ECO:0000256" key="3">
    <source>
        <dbReference type="SAM" id="MobiDB-lite"/>
    </source>
</evidence>
<comment type="caution">
    <text evidence="5">The sequence shown here is derived from an EMBL/GenBank/DDBJ whole genome shotgun (WGS) entry which is preliminary data.</text>
</comment>
<feature type="coiled-coil region" evidence="2">
    <location>
        <begin position="2"/>
        <end position="29"/>
    </location>
</feature>
<dbReference type="PANTHER" id="PTHR46558:SF11">
    <property type="entry name" value="HTH-TYPE TRANSCRIPTIONAL REGULATOR XRE"/>
    <property type="match status" value="1"/>
</dbReference>
<sequence length="181" mass="21385">MIENVGRNMKRLREQYDVTQEELAKIAQLSRDTISKIEQNKRNPSFDSLDRIARFFNVAPVDLFGSPDEQKVHSTTAMLDRINETLDRLEEYRPKLEQIHKLAWEMEGYSPYQLEHLEEQLHDIFSYFQPYTPTDEDGVPKTDRNGRKISSASRYSELPIKEIDNVYKQLQEIKKFNVQSD</sequence>
<evidence type="ECO:0000256" key="2">
    <source>
        <dbReference type="SAM" id="Coils"/>
    </source>
</evidence>
<feature type="domain" description="HTH cro/C1-type" evidence="4">
    <location>
        <begin position="9"/>
        <end position="63"/>
    </location>
</feature>
<dbReference type="PROSITE" id="PS50943">
    <property type="entry name" value="HTH_CROC1"/>
    <property type="match status" value="1"/>
</dbReference>
<name>A0ABW4B4S9_9LACO</name>
<gene>
    <name evidence="5" type="ORF">ACFQ3L_00305</name>
</gene>
<dbReference type="CDD" id="cd00093">
    <property type="entry name" value="HTH_XRE"/>
    <property type="match status" value="1"/>
</dbReference>
<keyword evidence="6" id="KW-1185">Reference proteome</keyword>
<protein>
    <submittedName>
        <fullName evidence="5">Helix-turn-helix domain-containing protein</fullName>
    </submittedName>
</protein>
<proteinExistence type="predicted"/>
<dbReference type="Proteomes" id="UP001597249">
    <property type="component" value="Unassembled WGS sequence"/>
</dbReference>
<dbReference type="EMBL" id="JBHTMO010000001">
    <property type="protein sequence ID" value="MFD1392030.1"/>
    <property type="molecule type" value="Genomic_DNA"/>
</dbReference>
<dbReference type="SMART" id="SM00530">
    <property type="entry name" value="HTH_XRE"/>
    <property type="match status" value="1"/>
</dbReference>
<evidence type="ECO:0000259" key="4">
    <source>
        <dbReference type="PROSITE" id="PS50943"/>
    </source>
</evidence>